<evidence type="ECO:0000313" key="2">
    <source>
        <dbReference type="EMBL" id="RNA26173.1"/>
    </source>
</evidence>
<reference evidence="2 3" key="1">
    <citation type="journal article" date="2018" name="Sci. Rep.">
        <title>Genomic signatures of local adaptation to the degree of environmental predictability in rotifers.</title>
        <authorList>
            <person name="Franch-Gras L."/>
            <person name="Hahn C."/>
            <person name="Garcia-Roger E.M."/>
            <person name="Carmona M.J."/>
            <person name="Serra M."/>
            <person name="Gomez A."/>
        </authorList>
    </citation>
    <scope>NUCLEOTIDE SEQUENCE [LARGE SCALE GENOMIC DNA]</scope>
    <source>
        <strain evidence="2">HYR1</strain>
    </source>
</reference>
<gene>
    <name evidence="2" type="ORF">BpHYR1_000630</name>
</gene>
<dbReference type="Proteomes" id="UP000276133">
    <property type="component" value="Unassembled WGS sequence"/>
</dbReference>
<protein>
    <recommendedName>
        <fullName evidence="4">Transmembrane protein</fullName>
    </recommendedName>
</protein>
<proteinExistence type="predicted"/>
<keyword evidence="1" id="KW-0812">Transmembrane</keyword>
<keyword evidence="3" id="KW-1185">Reference proteome</keyword>
<dbReference type="AlphaFoldDB" id="A0A3M7RRI1"/>
<dbReference type="EMBL" id="REGN01002784">
    <property type="protein sequence ID" value="RNA26173.1"/>
    <property type="molecule type" value="Genomic_DNA"/>
</dbReference>
<evidence type="ECO:0000313" key="3">
    <source>
        <dbReference type="Proteomes" id="UP000276133"/>
    </source>
</evidence>
<name>A0A3M7RRI1_BRAPC</name>
<keyword evidence="1" id="KW-1133">Transmembrane helix</keyword>
<comment type="caution">
    <text evidence="2">The sequence shown here is derived from an EMBL/GenBank/DDBJ whole genome shotgun (WGS) entry which is preliminary data.</text>
</comment>
<organism evidence="2 3">
    <name type="scientific">Brachionus plicatilis</name>
    <name type="common">Marine rotifer</name>
    <name type="synonym">Brachionus muelleri</name>
    <dbReference type="NCBI Taxonomy" id="10195"/>
    <lineage>
        <taxon>Eukaryota</taxon>
        <taxon>Metazoa</taxon>
        <taxon>Spiralia</taxon>
        <taxon>Gnathifera</taxon>
        <taxon>Rotifera</taxon>
        <taxon>Eurotatoria</taxon>
        <taxon>Monogononta</taxon>
        <taxon>Pseudotrocha</taxon>
        <taxon>Ploima</taxon>
        <taxon>Brachionidae</taxon>
        <taxon>Brachionus</taxon>
    </lineage>
</organism>
<keyword evidence="1" id="KW-0472">Membrane</keyword>
<feature type="transmembrane region" description="Helical" evidence="1">
    <location>
        <begin position="94"/>
        <end position="113"/>
    </location>
</feature>
<feature type="transmembrane region" description="Helical" evidence="1">
    <location>
        <begin position="66"/>
        <end position="88"/>
    </location>
</feature>
<evidence type="ECO:0000256" key="1">
    <source>
        <dbReference type="SAM" id="Phobius"/>
    </source>
</evidence>
<sequence length="131" mass="15908">MQSAHHRNDAILSGQFFADFFRFYLKIILVSFDHFEYQKLIINFNLPNFGFSESEVGSILIWRRAIYLKILLIIKLDFFFINDFVSIISHKHNFVLFFCIEFFVTLQFFKYKVDYKVDYKLQKIKIKIHTI</sequence>
<accession>A0A3M7RRI1</accession>
<evidence type="ECO:0008006" key="4">
    <source>
        <dbReference type="Google" id="ProtNLM"/>
    </source>
</evidence>